<keyword evidence="1" id="KW-0472">Membrane</keyword>
<keyword evidence="1" id="KW-1133">Transmembrane helix</keyword>
<name>A0A5B8CV34_9PROT</name>
<evidence type="ECO:0000313" key="2">
    <source>
        <dbReference type="EMBL" id="QDC44765.1"/>
    </source>
</evidence>
<dbReference type="AlphaFoldDB" id="A0A5B8CV34"/>
<organism evidence="2 3">
    <name type="scientific">Methylophilus medardicus</name>
    <dbReference type="NCBI Taxonomy" id="2588534"/>
    <lineage>
        <taxon>Bacteria</taxon>
        <taxon>Pseudomonadati</taxon>
        <taxon>Pseudomonadota</taxon>
        <taxon>Betaproteobacteria</taxon>
        <taxon>Nitrosomonadales</taxon>
        <taxon>Methylophilaceae</taxon>
        <taxon>Methylophilus</taxon>
    </lineage>
</organism>
<accession>A0A5B8CV34</accession>
<evidence type="ECO:0000256" key="1">
    <source>
        <dbReference type="SAM" id="Phobius"/>
    </source>
</evidence>
<protein>
    <submittedName>
        <fullName evidence="2">Uncharacterized protein</fullName>
    </submittedName>
</protein>
<dbReference type="Proteomes" id="UP000311008">
    <property type="component" value="Chromosome"/>
</dbReference>
<feature type="transmembrane region" description="Helical" evidence="1">
    <location>
        <begin position="6"/>
        <end position="25"/>
    </location>
</feature>
<keyword evidence="1" id="KW-0812">Transmembrane</keyword>
<evidence type="ECO:0000313" key="3">
    <source>
        <dbReference type="Proteomes" id="UP000311008"/>
    </source>
</evidence>
<reference evidence="3" key="1">
    <citation type="journal article" date="2019" name="ISME J.">
        <title>Evolution in action: habitat transition from sediment to the pelagial leads to genome streamlining in Methylophilaceae.</title>
        <authorList>
            <person name="Salcher M."/>
            <person name="Schaefle D."/>
            <person name="Kaspar M."/>
            <person name="Neuenschwander S.M."/>
            <person name="Ghai R."/>
        </authorList>
    </citation>
    <scope>NUCLEOTIDE SEQUENCE [LARGE SCALE GENOMIC DNA]</scope>
    <source>
        <strain evidence="3">MMS-M-51</strain>
    </source>
</reference>
<dbReference type="RefSeq" id="WP_140004095.1">
    <property type="nucleotide sequence ID" value="NZ_CP040946.1"/>
</dbReference>
<dbReference type="KEGG" id="mmec:FIU01_09690"/>
<dbReference type="OrthoDB" id="6883592at2"/>
<gene>
    <name evidence="2" type="ORF">FIU01_09690</name>
</gene>
<dbReference type="EMBL" id="CP040946">
    <property type="protein sequence ID" value="QDC44765.1"/>
    <property type="molecule type" value="Genomic_DNA"/>
</dbReference>
<proteinExistence type="predicted"/>
<keyword evidence="3" id="KW-1185">Reference proteome</keyword>
<sequence>MESAIIGLLGVIIGALITVFKDYYFQKKKDEKDAKYLATLVSFELERYASACADVVGDDGLCEGQPDANGFNSVQVPVPKFEPLLIKGEWTALPQDIMYEVLDLPHKAEAANDKIRSVCEFDVPPDFSDCFEERQFQYANLGINALMLADKLKTHAGFPKRADVRWTPMQYLVEQLSAIEKARFEAAQRVRVIPTPSAPVPLETQSKS</sequence>